<evidence type="ECO:0000313" key="16">
    <source>
        <dbReference type="EMBL" id="CAB4024266.1"/>
    </source>
</evidence>
<dbReference type="OrthoDB" id="550646at2759"/>
<organism evidence="16 17">
    <name type="scientific">Paramuricea clavata</name>
    <name type="common">Red gorgonian</name>
    <name type="synonym">Violescent sea-whip</name>
    <dbReference type="NCBI Taxonomy" id="317549"/>
    <lineage>
        <taxon>Eukaryota</taxon>
        <taxon>Metazoa</taxon>
        <taxon>Cnidaria</taxon>
        <taxon>Anthozoa</taxon>
        <taxon>Octocorallia</taxon>
        <taxon>Malacalcyonacea</taxon>
        <taxon>Plexauridae</taxon>
        <taxon>Paramuricea</taxon>
    </lineage>
</organism>
<dbReference type="InterPro" id="IPR051267">
    <property type="entry name" value="STEAP_metalloreductase"/>
</dbReference>
<keyword evidence="11" id="KW-0472">Membrane</keyword>
<dbReference type="GO" id="GO:0006826">
    <property type="term" value="P:iron ion transport"/>
    <property type="evidence" value="ECO:0007669"/>
    <property type="project" value="UniProtKB-KW"/>
</dbReference>
<keyword evidence="17" id="KW-1185">Reference proteome</keyword>
<dbReference type="Proteomes" id="UP001152795">
    <property type="component" value="Unassembled WGS sequence"/>
</dbReference>
<dbReference type="GO" id="GO:0010008">
    <property type="term" value="C:endosome membrane"/>
    <property type="evidence" value="ECO:0007669"/>
    <property type="project" value="UniProtKB-SubCell"/>
</dbReference>
<dbReference type="SUPFAM" id="SSF51735">
    <property type="entry name" value="NAD(P)-binding Rossmann-fold domains"/>
    <property type="match status" value="1"/>
</dbReference>
<keyword evidence="8" id="KW-1133">Transmembrane helix</keyword>
<reference evidence="16" key="1">
    <citation type="submission" date="2020-04" db="EMBL/GenBank/DDBJ databases">
        <authorList>
            <person name="Alioto T."/>
            <person name="Alioto T."/>
            <person name="Gomez Garrido J."/>
        </authorList>
    </citation>
    <scope>NUCLEOTIDE SEQUENCE</scope>
    <source>
        <strain evidence="16">A484AB</strain>
    </source>
</reference>
<evidence type="ECO:0000259" key="15">
    <source>
        <dbReference type="Pfam" id="PF03807"/>
    </source>
</evidence>
<evidence type="ECO:0000256" key="8">
    <source>
        <dbReference type="ARBA" id="ARBA00022989"/>
    </source>
</evidence>
<dbReference type="InterPro" id="IPR028939">
    <property type="entry name" value="P5C_Rdtase_cat_N"/>
</dbReference>
<evidence type="ECO:0000256" key="10">
    <source>
        <dbReference type="ARBA" id="ARBA00023008"/>
    </source>
</evidence>
<evidence type="ECO:0000313" key="17">
    <source>
        <dbReference type="Proteomes" id="UP001152795"/>
    </source>
</evidence>
<comment type="cofactor">
    <cofactor evidence="2">
        <name>FAD</name>
        <dbReference type="ChEBI" id="CHEBI:57692"/>
    </cofactor>
</comment>
<dbReference type="Gene3D" id="3.40.50.720">
    <property type="entry name" value="NAD(P)-binding Rossmann-like Domain"/>
    <property type="match status" value="1"/>
</dbReference>
<dbReference type="GO" id="GO:0052851">
    <property type="term" value="F:ferric-chelate reductase (NADPH) activity"/>
    <property type="evidence" value="ECO:0007669"/>
    <property type="project" value="TreeGrafter"/>
</dbReference>
<evidence type="ECO:0000256" key="11">
    <source>
        <dbReference type="ARBA" id="ARBA00023136"/>
    </source>
</evidence>
<keyword evidence="5" id="KW-0410">Iron transport</keyword>
<dbReference type="PANTHER" id="PTHR14239:SF0">
    <property type="entry name" value="F420-DEPENDENT NADP REDUCTASE"/>
    <property type="match status" value="1"/>
</dbReference>
<comment type="subcellular location">
    <subcellularLocation>
        <location evidence="3">Endosome membrane</location>
        <topology evidence="3">Multi-pass membrane protein</topology>
    </subcellularLocation>
</comment>
<evidence type="ECO:0000256" key="7">
    <source>
        <dbReference type="ARBA" id="ARBA00022753"/>
    </source>
</evidence>
<sequence>MDTKRAISIIGTGDFGCALAKRLIQNGYKVTIGSRSPLNRNLQKRDEILKDAHLVSVRDCIIASNMVIVAIPYKYADSLKIHEDFLQGKFLVDVSNPSKRSKEKSNAEKLADLLPKSIVIKCFNTVSAYSMGDDTSNEHRQVYVASDDLSALEAVAQMSRDIGFAVHNAGRLHMARDLESEPLYLFRGWGWPTSFTIGLFLMELLYLFVVMYIAVDRYDISQIPTYVLYKATGAVSVNLLAFCYLPGVLAAFAQIYYGSKHTRFQPWLDSWLQGRKQLGIYSLLFGFMHMITVMSCMNGSYFDYLFKQQYVIVEVNGTEDTKIPVDTKMNLHGEGCIATGLIALCSMGIIGLTSVPAIGALMNWREWRFIQSQFGFVCFLLTVGHCMVHGVARWMIQRDLLLRNSFMSLILPWLTLFLKIIYFVPCVHMYVWKIRGGYERGVKYDLEKGDAESYTNKALDEHETSFGGNDAKL</sequence>
<keyword evidence="5" id="KW-0408">Iron</keyword>
<name>A0A7D9L247_PARCT</name>
<comment type="cofactor">
    <cofactor evidence="1">
        <name>heme b</name>
        <dbReference type="ChEBI" id="CHEBI:60344"/>
    </cofactor>
</comment>
<evidence type="ECO:0000256" key="6">
    <source>
        <dbReference type="ARBA" id="ARBA00022692"/>
    </source>
</evidence>
<keyword evidence="9" id="KW-0560">Oxidoreductase</keyword>
<feature type="domain" description="Ferric oxidoreductase" evidence="14">
    <location>
        <begin position="235"/>
        <end position="381"/>
    </location>
</feature>
<dbReference type="Pfam" id="PF01794">
    <property type="entry name" value="Ferric_reduct"/>
    <property type="match status" value="1"/>
</dbReference>
<keyword evidence="7" id="KW-0967">Endosome</keyword>
<keyword evidence="5" id="KW-0813">Transport</keyword>
<evidence type="ECO:0000256" key="9">
    <source>
        <dbReference type="ARBA" id="ARBA00023002"/>
    </source>
</evidence>
<evidence type="ECO:0000256" key="13">
    <source>
        <dbReference type="ARBA" id="ARBA00049387"/>
    </source>
</evidence>
<evidence type="ECO:0000259" key="14">
    <source>
        <dbReference type="Pfam" id="PF01794"/>
    </source>
</evidence>
<comment type="catalytic activity">
    <reaction evidence="12">
        <text>2 Cu(+) + NADP(+) + H(+) = 2 Cu(2+) + NADPH</text>
        <dbReference type="Rhea" id="RHEA:71771"/>
        <dbReference type="ChEBI" id="CHEBI:15378"/>
        <dbReference type="ChEBI" id="CHEBI:29036"/>
        <dbReference type="ChEBI" id="CHEBI:49552"/>
        <dbReference type="ChEBI" id="CHEBI:57783"/>
        <dbReference type="ChEBI" id="CHEBI:58349"/>
    </reaction>
    <physiologicalReaction direction="right-to-left" evidence="12">
        <dbReference type="Rhea" id="RHEA:71773"/>
    </physiologicalReaction>
</comment>
<comment type="caution">
    <text evidence="16">The sequence shown here is derived from an EMBL/GenBank/DDBJ whole genome shotgun (WGS) entry which is preliminary data.</text>
</comment>
<dbReference type="GO" id="GO:0008823">
    <property type="term" value="F:cupric reductase (NADH) activity"/>
    <property type="evidence" value="ECO:0007669"/>
    <property type="project" value="TreeGrafter"/>
</dbReference>
<evidence type="ECO:0000256" key="2">
    <source>
        <dbReference type="ARBA" id="ARBA00001974"/>
    </source>
</evidence>
<evidence type="ECO:0000256" key="4">
    <source>
        <dbReference type="ARBA" id="ARBA00007729"/>
    </source>
</evidence>
<keyword evidence="10" id="KW-0186">Copper</keyword>
<evidence type="ECO:0000256" key="5">
    <source>
        <dbReference type="ARBA" id="ARBA00022496"/>
    </source>
</evidence>
<dbReference type="EMBL" id="CACRXK020012930">
    <property type="protein sequence ID" value="CAB4024266.1"/>
    <property type="molecule type" value="Genomic_DNA"/>
</dbReference>
<comment type="catalytic activity">
    <reaction evidence="13">
        <text>2 Fe(2+) + NADP(+) + H(+) = 2 Fe(3+) + NADPH</text>
        <dbReference type="Rhea" id="RHEA:71767"/>
        <dbReference type="ChEBI" id="CHEBI:15378"/>
        <dbReference type="ChEBI" id="CHEBI:29033"/>
        <dbReference type="ChEBI" id="CHEBI:29034"/>
        <dbReference type="ChEBI" id="CHEBI:57783"/>
        <dbReference type="ChEBI" id="CHEBI:58349"/>
    </reaction>
    <physiologicalReaction direction="right-to-left" evidence="13">
        <dbReference type="Rhea" id="RHEA:71769"/>
    </physiologicalReaction>
</comment>
<protein>
    <submittedName>
        <fullName evidence="16">Uncharacterized protein</fullName>
    </submittedName>
</protein>
<dbReference type="InterPro" id="IPR013130">
    <property type="entry name" value="Fe3_Rdtase_TM_dom"/>
</dbReference>
<keyword evidence="6" id="KW-0812">Transmembrane</keyword>
<dbReference type="InterPro" id="IPR036291">
    <property type="entry name" value="NAD(P)-bd_dom_sf"/>
</dbReference>
<dbReference type="Pfam" id="PF03807">
    <property type="entry name" value="F420_oxidored"/>
    <property type="match status" value="1"/>
</dbReference>
<dbReference type="PANTHER" id="PTHR14239">
    <property type="entry name" value="DUDULIN-RELATED"/>
    <property type="match status" value="1"/>
</dbReference>
<accession>A0A7D9L247</accession>
<dbReference type="AlphaFoldDB" id="A0A7D9L247"/>
<gene>
    <name evidence="16" type="ORF">PACLA_8A073300</name>
</gene>
<dbReference type="GO" id="GO:0015677">
    <property type="term" value="P:copper ion import"/>
    <property type="evidence" value="ECO:0007669"/>
    <property type="project" value="TreeGrafter"/>
</dbReference>
<proteinExistence type="inferred from homology"/>
<evidence type="ECO:0000256" key="1">
    <source>
        <dbReference type="ARBA" id="ARBA00001970"/>
    </source>
</evidence>
<evidence type="ECO:0000256" key="12">
    <source>
        <dbReference type="ARBA" id="ARBA00048958"/>
    </source>
</evidence>
<dbReference type="GO" id="GO:0005886">
    <property type="term" value="C:plasma membrane"/>
    <property type="evidence" value="ECO:0007669"/>
    <property type="project" value="TreeGrafter"/>
</dbReference>
<feature type="domain" description="Pyrroline-5-carboxylate reductase catalytic N-terminal" evidence="15">
    <location>
        <begin position="7"/>
        <end position="97"/>
    </location>
</feature>
<evidence type="ECO:0000256" key="3">
    <source>
        <dbReference type="ARBA" id="ARBA00004337"/>
    </source>
</evidence>
<comment type="similarity">
    <text evidence="4">Belongs to the STEAP family.</text>
</comment>
<keyword evidence="5" id="KW-0406">Ion transport</keyword>